<evidence type="ECO:0000313" key="3">
    <source>
        <dbReference type="Proteomes" id="UP001219355"/>
    </source>
</evidence>
<feature type="compositionally biased region" description="Low complexity" evidence="1">
    <location>
        <begin position="123"/>
        <end position="134"/>
    </location>
</feature>
<name>A0AAF0DGG6_9EURO</name>
<feature type="region of interest" description="Disordered" evidence="1">
    <location>
        <begin position="1"/>
        <end position="49"/>
    </location>
</feature>
<accession>A0AAF0DGG6</accession>
<dbReference type="Proteomes" id="UP001219355">
    <property type="component" value="Chromosome 2"/>
</dbReference>
<reference evidence="2" key="1">
    <citation type="submission" date="2023-03" db="EMBL/GenBank/DDBJ databases">
        <title>Emydomyces testavorans Genome Sequence.</title>
        <authorList>
            <person name="Hoyer L."/>
        </authorList>
    </citation>
    <scope>NUCLEOTIDE SEQUENCE</scope>
    <source>
        <strain evidence="2">16-2883</strain>
    </source>
</reference>
<dbReference type="AlphaFoldDB" id="A0AAF0DGG6"/>
<sequence length="171" mass="18119">MPSPPKIPSLTISPPSTPSETPKRTDSNQPPSTAQPDEKPKSAGAKRSVESTAAYRFLLQFQRNTAPPLYPQTIIRDDTDADSTTDENNSITTNATSPTLTSISTSFPTGFTDGKPSERDDVSSLPSLSTSAATETDDGTPEMKYSVPATTMRKGGQDGVVESIIYDSSSA</sequence>
<gene>
    <name evidence="2" type="ORF">PRK78_003255</name>
</gene>
<keyword evidence="3" id="KW-1185">Reference proteome</keyword>
<feature type="compositionally biased region" description="Polar residues" evidence="1">
    <location>
        <begin position="86"/>
        <end position="109"/>
    </location>
</feature>
<evidence type="ECO:0000256" key="1">
    <source>
        <dbReference type="SAM" id="MobiDB-lite"/>
    </source>
</evidence>
<protein>
    <submittedName>
        <fullName evidence="2">Uncharacterized protein</fullName>
    </submittedName>
</protein>
<dbReference type="EMBL" id="CP120628">
    <property type="protein sequence ID" value="WEW57788.1"/>
    <property type="molecule type" value="Genomic_DNA"/>
</dbReference>
<feature type="compositionally biased region" description="Low complexity" evidence="1">
    <location>
        <begin position="8"/>
        <end position="20"/>
    </location>
</feature>
<organism evidence="2 3">
    <name type="scientific">Emydomyces testavorans</name>
    <dbReference type="NCBI Taxonomy" id="2070801"/>
    <lineage>
        <taxon>Eukaryota</taxon>
        <taxon>Fungi</taxon>
        <taxon>Dikarya</taxon>
        <taxon>Ascomycota</taxon>
        <taxon>Pezizomycotina</taxon>
        <taxon>Eurotiomycetes</taxon>
        <taxon>Eurotiomycetidae</taxon>
        <taxon>Onygenales</taxon>
        <taxon>Nannizziopsiaceae</taxon>
        <taxon>Emydomyces</taxon>
    </lineage>
</organism>
<evidence type="ECO:0000313" key="2">
    <source>
        <dbReference type="EMBL" id="WEW57788.1"/>
    </source>
</evidence>
<proteinExistence type="predicted"/>
<feature type="region of interest" description="Disordered" evidence="1">
    <location>
        <begin position="61"/>
        <end position="157"/>
    </location>
</feature>